<evidence type="ECO:0000256" key="1">
    <source>
        <dbReference type="SAM" id="Phobius"/>
    </source>
</evidence>
<evidence type="ECO:0000313" key="3">
    <source>
        <dbReference type="Proteomes" id="UP001500839"/>
    </source>
</evidence>
<keyword evidence="1" id="KW-0472">Membrane</keyword>
<reference evidence="3" key="1">
    <citation type="journal article" date="2019" name="Int. J. Syst. Evol. Microbiol.">
        <title>The Global Catalogue of Microorganisms (GCM) 10K type strain sequencing project: providing services to taxonomists for standard genome sequencing and annotation.</title>
        <authorList>
            <consortium name="The Broad Institute Genomics Platform"/>
            <consortium name="The Broad Institute Genome Sequencing Center for Infectious Disease"/>
            <person name="Wu L."/>
            <person name="Ma J."/>
        </authorList>
    </citation>
    <scope>NUCLEOTIDE SEQUENCE [LARGE SCALE GENOMIC DNA]</scope>
    <source>
        <strain evidence="3">JCM 18542</strain>
    </source>
</reference>
<keyword evidence="1" id="KW-1133">Transmembrane helix</keyword>
<keyword evidence="1" id="KW-0812">Transmembrane</keyword>
<organism evidence="2 3">
    <name type="scientific">Tomitella cavernea</name>
    <dbReference type="NCBI Taxonomy" id="1387982"/>
    <lineage>
        <taxon>Bacteria</taxon>
        <taxon>Bacillati</taxon>
        <taxon>Actinomycetota</taxon>
        <taxon>Actinomycetes</taxon>
        <taxon>Mycobacteriales</taxon>
        <taxon>Tomitella</taxon>
    </lineage>
</organism>
<evidence type="ECO:0000313" key="2">
    <source>
        <dbReference type="EMBL" id="GAA4817509.1"/>
    </source>
</evidence>
<protein>
    <recommendedName>
        <fullName evidence="4">DUF1109 domain-containing protein</fullName>
    </recommendedName>
</protein>
<gene>
    <name evidence="2" type="ORF">GCM10023353_25310</name>
</gene>
<keyword evidence="3" id="KW-1185">Reference proteome</keyword>
<name>A0ABP9CVU5_9ACTN</name>
<accession>A0ABP9CVU5</accession>
<proteinExistence type="predicted"/>
<comment type="caution">
    <text evidence="2">The sequence shown here is derived from an EMBL/GenBank/DDBJ whole genome shotgun (WGS) entry which is preliminary data.</text>
</comment>
<dbReference type="Proteomes" id="UP001500839">
    <property type="component" value="Unassembled WGS sequence"/>
</dbReference>
<feature type="transmembrane region" description="Helical" evidence="1">
    <location>
        <begin position="12"/>
        <end position="37"/>
    </location>
</feature>
<evidence type="ECO:0008006" key="4">
    <source>
        <dbReference type="Google" id="ProtNLM"/>
    </source>
</evidence>
<feature type="transmembrane region" description="Helical" evidence="1">
    <location>
        <begin position="43"/>
        <end position="65"/>
    </location>
</feature>
<dbReference type="EMBL" id="BAABKQ010000001">
    <property type="protein sequence ID" value="GAA4817509.1"/>
    <property type="molecule type" value="Genomic_DNA"/>
</dbReference>
<sequence>MGQWWPRDSAWIVTAAAGWAMLAVAALCWAISAVYTIGYRRAWSWWQLLWPVVTVLGTAAAVVVVPPDFADARPEFDAAAMRVLDSGMPSGRDGLRIGRFEVGRVYVRSGDAYFVDARNTMFTLERGWVYSAEGPPGLSAGAYEPLDGHWFRYERSLDW</sequence>